<evidence type="ECO:0000256" key="3">
    <source>
        <dbReference type="ARBA" id="ARBA00023186"/>
    </source>
</evidence>
<keyword evidence="3 4" id="KW-0143">Chaperone</keyword>
<comment type="subcellular location">
    <subcellularLocation>
        <location evidence="1 4">Cytoplasm</location>
    </subcellularLocation>
</comment>
<evidence type="ECO:0000256" key="4">
    <source>
        <dbReference type="HAMAP-Rule" id="MF_02200"/>
    </source>
</evidence>
<evidence type="ECO:0000256" key="2">
    <source>
        <dbReference type="ARBA" id="ARBA00022490"/>
    </source>
</evidence>
<gene>
    <name evidence="4" type="primary">napD</name>
    <name evidence="5" type="ORF">GBAG_3006</name>
</gene>
<name>A0A085G853_9ENTR</name>
<dbReference type="GO" id="GO:0051224">
    <property type="term" value="P:negative regulation of protein transport"/>
    <property type="evidence" value="ECO:0007669"/>
    <property type="project" value="UniProtKB-UniRule"/>
</dbReference>
<dbReference type="InterPro" id="IPR005623">
    <property type="entry name" value="Chaperone_NapD_NO3_reduct"/>
</dbReference>
<comment type="caution">
    <text evidence="5">The sequence shown here is derived from an EMBL/GenBank/DDBJ whole genome shotgun (WGS) entry which is preliminary data.</text>
</comment>
<dbReference type="GO" id="GO:0005737">
    <property type="term" value="C:cytoplasm"/>
    <property type="evidence" value="ECO:0007669"/>
    <property type="project" value="UniProtKB-SubCell"/>
</dbReference>
<dbReference type="FunFam" id="3.30.70.920:FF:000004">
    <property type="entry name" value="Chaperone NapD"/>
    <property type="match status" value="1"/>
</dbReference>
<comment type="similarity">
    <text evidence="4">Belongs to the NapD family.</text>
</comment>
<reference evidence="5 6" key="1">
    <citation type="submission" date="2014-05" db="EMBL/GenBank/DDBJ databases">
        <title>ATOL: Assembling a taxonomically balanced genome-scale reconstruction of the evolutionary history of the Enterobacteriaceae.</title>
        <authorList>
            <person name="Plunkett G.III."/>
            <person name="Neeno-Eckwall E.C."/>
            <person name="Glasner J.D."/>
            <person name="Perna N.T."/>
        </authorList>
    </citation>
    <scope>NUCLEOTIDE SEQUENCE [LARGE SCALE GENOMIC DNA]</scope>
    <source>
        <strain evidence="5 6">ATCC 33320</strain>
    </source>
</reference>
<dbReference type="HAMAP" id="MF_02200">
    <property type="entry name" value="NapD"/>
    <property type="match status" value="1"/>
</dbReference>
<proteinExistence type="inferred from homology"/>
<organism evidence="5 6">
    <name type="scientific">Buttiauxella agrestis ATCC 33320</name>
    <dbReference type="NCBI Taxonomy" id="1006004"/>
    <lineage>
        <taxon>Bacteria</taxon>
        <taxon>Pseudomonadati</taxon>
        <taxon>Pseudomonadota</taxon>
        <taxon>Gammaproteobacteria</taxon>
        <taxon>Enterobacterales</taxon>
        <taxon>Enterobacteriaceae</taxon>
        <taxon>Buttiauxella</taxon>
    </lineage>
</organism>
<evidence type="ECO:0000313" key="5">
    <source>
        <dbReference type="EMBL" id="KFC79898.1"/>
    </source>
</evidence>
<protein>
    <recommendedName>
        <fullName evidence="4">Chaperone NapD</fullName>
    </recommendedName>
    <alternativeName>
        <fullName evidence="4">NapA signal peptide-binding chaperone NapD</fullName>
    </alternativeName>
</protein>
<evidence type="ECO:0000313" key="6">
    <source>
        <dbReference type="Proteomes" id="UP000028653"/>
    </source>
</evidence>
<dbReference type="Proteomes" id="UP000028653">
    <property type="component" value="Unassembled WGS sequence"/>
</dbReference>
<dbReference type="RefSeq" id="WP_034497534.1">
    <property type="nucleotide sequence ID" value="NZ_JMPI01000049.1"/>
</dbReference>
<dbReference type="AlphaFoldDB" id="A0A085G853"/>
<dbReference type="PANTHER" id="PTHR38603">
    <property type="entry name" value="CHAPERONE NAPD"/>
    <property type="match status" value="1"/>
</dbReference>
<sequence>MQANWHVAGLVVQAQPQNILAVSAALNELPGSEVAASDAEHGKLVVVMEAERSDVLLNQIESARNIAGVLAVSLVYHQQDEQGEETP</sequence>
<dbReference type="eggNOG" id="COG3062">
    <property type="taxonomic scope" value="Bacteria"/>
</dbReference>
<dbReference type="EMBL" id="JMPI01000049">
    <property type="protein sequence ID" value="KFC79898.1"/>
    <property type="molecule type" value="Genomic_DNA"/>
</dbReference>
<evidence type="ECO:0000256" key="1">
    <source>
        <dbReference type="ARBA" id="ARBA00004496"/>
    </source>
</evidence>
<dbReference type="OrthoDB" id="6455702at2"/>
<comment type="function">
    <text evidence="4">Chaperone for NapA, the catalytic subunit of the periplasmic nitrate reductase. It binds directly and specifically to the twin-arginine signal peptide of NapA, preventing premature interaction with the Tat translocase and premature export.</text>
</comment>
<dbReference type="GO" id="GO:0005048">
    <property type="term" value="F:signal sequence binding"/>
    <property type="evidence" value="ECO:0007669"/>
    <property type="project" value="UniProtKB-UniRule"/>
</dbReference>
<dbReference type="STRING" id="1006004.GBAG_3006"/>
<keyword evidence="6" id="KW-1185">Reference proteome</keyword>
<comment type="subunit">
    <text evidence="4">Interacts with the cytoplasmic NapA precursor.</text>
</comment>
<dbReference type="NCBIfam" id="NF007840">
    <property type="entry name" value="PRK10553.1"/>
    <property type="match status" value="1"/>
</dbReference>
<accession>A0A085G853</accession>
<dbReference type="Pfam" id="PF03927">
    <property type="entry name" value="NapD"/>
    <property type="match status" value="1"/>
</dbReference>
<dbReference type="PANTHER" id="PTHR38603:SF1">
    <property type="entry name" value="CHAPERONE NAPD"/>
    <property type="match status" value="1"/>
</dbReference>
<dbReference type="Gene3D" id="3.30.70.920">
    <property type="match status" value="1"/>
</dbReference>
<keyword evidence="2 4" id="KW-0963">Cytoplasm</keyword>